<dbReference type="EMBL" id="ML993587">
    <property type="protein sequence ID" value="KAF2169641.1"/>
    <property type="molecule type" value="Genomic_DNA"/>
</dbReference>
<evidence type="ECO:0000313" key="2">
    <source>
        <dbReference type="EMBL" id="KAF2169641.1"/>
    </source>
</evidence>
<name>A0A6A6CRD1_ZASCE</name>
<sequence length="145" mass="16104">MSSNQASSSSNTTNQSQQPNPPPNVDAIADALAKFSISAADPPNQDQLATLLQRSHTFLEGLIAVNLFQDFFHIAGEYFYGHLQKPDVFHRIIRGLASEGHEALVDQFLFFIPADWEVKNERTNTGERVIFVKAPGGQFVEFGRL</sequence>
<feature type="region of interest" description="Disordered" evidence="1">
    <location>
        <begin position="1"/>
        <end position="25"/>
    </location>
</feature>
<evidence type="ECO:0000256" key="1">
    <source>
        <dbReference type="SAM" id="MobiDB-lite"/>
    </source>
</evidence>
<organism evidence="2 3">
    <name type="scientific">Zasmidium cellare ATCC 36951</name>
    <dbReference type="NCBI Taxonomy" id="1080233"/>
    <lineage>
        <taxon>Eukaryota</taxon>
        <taxon>Fungi</taxon>
        <taxon>Dikarya</taxon>
        <taxon>Ascomycota</taxon>
        <taxon>Pezizomycotina</taxon>
        <taxon>Dothideomycetes</taxon>
        <taxon>Dothideomycetidae</taxon>
        <taxon>Mycosphaerellales</taxon>
        <taxon>Mycosphaerellaceae</taxon>
        <taxon>Zasmidium</taxon>
    </lineage>
</organism>
<dbReference type="AlphaFoldDB" id="A0A6A6CRD1"/>
<accession>A0A6A6CRD1</accession>
<dbReference type="RefSeq" id="XP_033670530.1">
    <property type="nucleotide sequence ID" value="XM_033812006.1"/>
</dbReference>
<keyword evidence="3" id="KW-1185">Reference proteome</keyword>
<protein>
    <submittedName>
        <fullName evidence="2">Uncharacterized protein</fullName>
    </submittedName>
</protein>
<evidence type="ECO:0000313" key="3">
    <source>
        <dbReference type="Proteomes" id="UP000799537"/>
    </source>
</evidence>
<proteinExistence type="predicted"/>
<reference evidence="2" key="1">
    <citation type="journal article" date="2020" name="Stud. Mycol.">
        <title>101 Dothideomycetes genomes: a test case for predicting lifestyles and emergence of pathogens.</title>
        <authorList>
            <person name="Haridas S."/>
            <person name="Albert R."/>
            <person name="Binder M."/>
            <person name="Bloem J."/>
            <person name="Labutti K."/>
            <person name="Salamov A."/>
            <person name="Andreopoulos B."/>
            <person name="Baker S."/>
            <person name="Barry K."/>
            <person name="Bills G."/>
            <person name="Bluhm B."/>
            <person name="Cannon C."/>
            <person name="Castanera R."/>
            <person name="Culley D."/>
            <person name="Daum C."/>
            <person name="Ezra D."/>
            <person name="Gonzalez J."/>
            <person name="Henrissat B."/>
            <person name="Kuo A."/>
            <person name="Liang C."/>
            <person name="Lipzen A."/>
            <person name="Lutzoni F."/>
            <person name="Magnuson J."/>
            <person name="Mondo S."/>
            <person name="Nolan M."/>
            <person name="Ohm R."/>
            <person name="Pangilinan J."/>
            <person name="Park H.-J."/>
            <person name="Ramirez L."/>
            <person name="Alfaro M."/>
            <person name="Sun H."/>
            <person name="Tritt A."/>
            <person name="Yoshinaga Y."/>
            <person name="Zwiers L.-H."/>
            <person name="Turgeon B."/>
            <person name="Goodwin S."/>
            <person name="Spatafora J."/>
            <person name="Crous P."/>
            <person name="Grigoriev I."/>
        </authorList>
    </citation>
    <scope>NUCLEOTIDE SEQUENCE</scope>
    <source>
        <strain evidence="2">ATCC 36951</strain>
    </source>
</reference>
<dbReference type="Proteomes" id="UP000799537">
    <property type="component" value="Unassembled WGS sequence"/>
</dbReference>
<dbReference type="GeneID" id="54565278"/>
<feature type="compositionally biased region" description="Low complexity" evidence="1">
    <location>
        <begin position="1"/>
        <end position="18"/>
    </location>
</feature>
<gene>
    <name evidence="2" type="ORF">M409DRAFT_52161</name>
</gene>